<feature type="compositionally biased region" description="Polar residues" evidence="1">
    <location>
        <begin position="85"/>
        <end position="97"/>
    </location>
</feature>
<accession>A0A1B9FZN5</accession>
<dbReference type="GeneID" id="30210092"/>
<feature type="region of interest" description="Disordered" evidence="1">
    <location>
        <begin position="1"/>
        <end position="307"/>
    </location>
</feature>
<name>A0A1B9FZN5_9TREE</name>
<dbReference type="EMBL" id="CP144545">
    <property type="protein sequence ID" value="WVW85006.1"/>
    <property type="molecule type" value="Genomic_DNA"/>
</dbReference>
<dbReference type="EMBL" id="KI894022">
    <property type="protein sequence ID" value="OCF24234.1"/>
    <property type="molecule type" value="Genomic_DNA"/>
</dbReference>
<reference evidence="2" key="1">
    <citation type="submission" date="2013-07" db="EMBL/GenBank/DDBJ databases">
        <title>The Genome Sequence of Cryptococcus bestiolae CBS10118.</title>
        <authorList>
            <consortium name="The Broad Institute Genome Sequencing Platform"/>
            <person name="Cuomo C."/>
            <person name="Litvintseva A."/>
            <person name="Chen Y."/>
            <person name="Heitman J."/>
            <person name="Sun S."/>
            <person name="Springer D."/>
            <person name="Dromer F."/>
            <person name="Young S.K."/>
            <person name="Zeng Q."/>
            <person name="Gargeya S."/>
            <person name="Fitzgerald M."/>
            <person name="Abouelleil A."/>
            <person name="Alvarado L."/>
            <person name="Berlin A.M."/>
            <person name="Chapman S.B."/>
            <person name="Dewar J."/>
            <person name="Goldberg J."/>
            <person name="Griggs A."/>
            <person name="Gujja S."/>
            <person name="Hansen M."/>
            <person name="Howarth C."/>
            <person name="Imamovic A."/>
            <person name="Larimer J."/>
            <person name="McCowan C."/>
            <person name="Murphy C."/>
            <person name="Pearson M."/>
            <person name="Priest M."/>
            <person name="Roberts A."/>
            <person name="Saif S."/>
            <person name="Shea T."/>
            <person name="Sykes S."/>
            <person name="Wortman J."/>
            <person name="Nusbaum C."/>
            <person name="Birren B."/>
        </authorList>
    </citation>
    <scope>NUCLEOTIDE SEQUENCE [LARGE SCALE GENOMIC DNA]</scope>
    <source>
        <strain evidence="2">CBS 10118</strain>
    </source>
</reference>
<organism evidence="2">
    <name type="scientific">Kwoniella bestiolae CBS 10118</name>
    <dbReference type="NCBI Taxonomy" id="1296100"/>
    <lineage>
        <taxon>Eukaryota</taxon>
        <taxon>Fungi</taxon>
        <taxon>Dikarya</taxon>
        <taxon>Basidiomycota</taxon>
        <taxon>Agaricomycotina</taxon>
        <taxon>Tremellomycetes</taxon>
        <taxon>Tremellales</taxon>
        <taxon>Cryptococcaceae</taxon>
        <taxon>Kwoniella</taxon>
    </lineage>
</organism>
<dbReference type="AlphaFoldDB" id="A0A1B9FZN5"/>
<dbReference type="OrthoDB" id="2565294at2759"/>
<keyword evidence="4" id="KW-1185">Reference proteome</keyword>
<dbReference type="STRING" id="1296100.A0A1B9FZN5"/>
<dbReference type="Proteomes" id="UP000092730">
    <property type="component" value="Chromosome 5"/>
</dbReference>
<reference evidence="2" key="3">
    <citation type="submission" date="2014-01" db="EMBL/GenBank/DDBJ databases">
        <title>Evolution of pathogenesis and genome organization in the Tremellales.</title>
        <authorList>
            <person name="Cuomo C."/>
            <person name="Litvintseva A."/>
            <person name="Heitman J."/>
            <person name="Chen Y."/>
            <person name="Sun S."/>
            <person name="Springer D."/>
            <person name="Dromer F."/>
            <person name="Young S."/>
            <person name="Zeng Q."/>
            <person name="Chapman S."/>
            <person name="Gujja S."/>
            <person name="Saif S."/>
            <person name="Birren B."/>
        </authorList>
    </citation>
    <scope>NUCLEOTIDE SEQUENCE</scope>
    <source>
        <strain evidence="2">CBS 10118</strain>
    </source>
</reference>
<protein>
    <submittedName>
        <fullName evidence="2">Uncharacterized protein</fullName>
    </submittedName>
</protein>
<evidence type="ECO:0000313" key="2">
    <source>
        <dbReference type="EMBL" id="OCF24234.1"/>
    </source>
</evidence>
<reference evidence="3" key="2">
    <citation type="submission" date="2013-07" db="EMBL/GenBank/DDBJ databases">
        <authorList>
            <consortium name="The Broad Institute Genome Sequencing Platform"/>
            <person name="Cuomo C."/>
            <person name="Litvintseva A."/>
            <person name="Chen Y."/>
            <person name="Heitman J."/>
            <person name="Sun S."/>
            <person name="Springer D."/>
            <person name="Dromer F."/>
            <person name="Young S.K."/>
            <person name="Zeng Q."/>
            <person name="Gargeya S."/>
            <person name="Fitzgerald M."/>
            <person name="Abouelleil A."/>
            <person name="Alvarado L."/>
            <person name="Berlin A.M."/>
            <person name="Chapman S.B."/>
            <person name="Dewar J."/>
            <person name="Goldberg J."/>
            <person name="Griggs A."/>
            <person name="Gujja S."/>
            <person name="Hansen M."/>
            <person name="Howarth C."/>
            <person name="Imamovic A."/>
            <person name="Larimer J."/>
            <person name="McCowan C."/>
            <person name="Murphy C."/>
            <person name="Pearson M."/>
            <person name="Priest M."/>
            <person name="Roberts A."/>
            <person name="Saif S."/>
            <person name="Shea T."/>
            <person name="Sykes S."/>
            <person name="Wortman J."/>
            <person name="Nusbaum C."/>
            <person name="Birren B."/>
        </authorList>
    </citation>
    <scope>NUCLEOTIDE SEQUENCE</scope>
    <source>
        <strain evidence="3">CBS 10118</strain>
    </source>
</reference>
<feature type="compositionally biased region" description="Gly residues" evidence="1">
    <location>
        <begin position="244"/>
        <end position="279"/>
    </location>
</feature>
<dbReference type="RefSeq" id="XP_019045304.1">
    <property type="nucleotide sequence ID" value="XM_019192307.1"/>
</dbReference>
<evidence type="ECO:0000256" key="1">
    <source>
        <dbReference type="SAM" id="MobiDB-lite"/>
    </source>
</evidence>
<reference evidence="3" key="4">
    <citation type="submission" date="2024-02" db="EMBL/GenBank/DDBJ databases">
        <title>Comparative genomics of Cryptococcus and Kwoniella reveals pathogenesis evolution and contrasting modes of karyotype evolution via chromosome fusion or intercentromeric recombination.</title>
        <authorList>
            <person name="Coelho M.A."/>
            <person name="David-Palma M."/>
            <person name="Shea T."/>
            <person name="Bowers K."/>
            <person name="McGinley-Smith S."/>
            <person name="Mohammad A.W."/>
            <person name="Gnirke A."/>
            <person name="Yurkov A.M."/>
            <person name="Nowrousian M."/>
            <person name="Sun S."/>
            <person name="Cuomo C.A."/>
            <person name="Heitman J."/>
        </authorList>
    </citation>
    <scope>NUCLEOTIDE SEQUENCE</scope>
    <source>
        <strain evidence="3">CBS 10118</strain>
    </source>
</reference>
<dbReference type="KEGG" id="kbi:30210092"/>
<sequence>MTSAHNQGQGHGQQYDETAAKPSIGQKIGGGIEELVGKATNNPGKVAEGEAKKHGYAGPPGGAKGYNETLNKGENPGGLAGEHSINPSSHHGTTGNSHTGIGAGGAHTGNSHTGTSNSHTGAGVGGTHSGTGTGVGGTHNDRHEGLGHSSSHTGTGHGLGEHGNSRIGNTEPFPAGQGQPGFGGHPQQQSHHVGSTSGGGLGESRFEGQHSGLGGGSTSASRTHEGTGVGLGGGPAGHDSGLPLGSGAGGVGGAGHHGQHGGLTGNGQHGGLTGSGEHGGLTRTGQHGTGLGGNNVQPPFGGSERRY</sequence>
<gene>
    <name evidence="2" type="ORF">I302_05693</name>
    <name evidence="3" type="ORF">I302_107042</name>
</gene>
<feature type="compositionally biased region" description="Gly residues" evidence="1">
    <location>
        <begin position="122"/>
        <end position="137"/>
    </location>
</feature>
<feature type="compositionally biased region" description="Gly residues" evidence="1">
    <location>
        <begin position="227"/>
        <end position="236"/>
    </location>
</feature>
<proteinExistence type="predicted"/>
<evidence type="ECO:0000313" key="4">
    <source>
        <dbReference type="Proteomes" id="UP000092730"/>
    </source>
</evidence>
<dbReference type="VEuPathDB" id="FungiDB:I302_05693"/>
<evidence type="ECO:0000313" key="3">
    <source>
        <dbReference type="EMBL" id="WVW85006.1"/>
    </source>
</evidence>